<dbReference type="Proteomes" id="UP000069705">
    <property type="component" value="Unassembled WGS sequence"/>
</dbReference>
<gene>
    <name evidence="1" type="ORF">RMCFA_5746</name>
</gene>
<reference evidence="1 2" key="1">
    <citation type="journal article" date="2016" name="Genome Announc.">
        <title>Draft Genome Sequences of Five Rapidly Growing Mycobacterium Species, M. thermoresistibile, M. fortuitum subsp. acetamidolyticum, M. canariasense, M. brisbanense, and M. novocastrense.</title>
        <authorList>
            <person name="Katahira K."/>
            <person name="Ogura Y."/>
            <person name="Gotoh Y."/>
            <person name="Hayashi T."/>
        </authorList>
    </citation>
    <scope>NUCLEOTIDE SEQUENCE [LARGE SCALE GENOMIC DNA]</scope>
    <source>
        <strain evidence="1 2">JCM6368</strain>
    </source>
</reference>
<organism evidence="1 2">
    <name type="scientific">Mycolicibacterium fortuitum subsp. acetamidolyticum</name>
    <dbReference type="NCBI Taxonomy" id="144550"/>
    <lineage>
        <taxon>Bacteria</taxon>
        <taxon>Bacillati</taxon>
        <taxon>Actinomycetota</taxon>
        <taxon>Actinomycetes</taxon>
        <taxon>Mycobacteriales</taxon>
        <taxon>Mycobacteriaceae</taxon>
        <taxon>Mycolicibacterium</taxon>
    </lineage>
</organism>
<dbReference type="EMBL" id="BCSZ01000064">
    <property type="protein sequence ID" value="GAT05635.1"/>
    <property type="molecule type" value="Genomic_DNA"/>
</dbReference>
<protein>
    <submittedName>
        <fullName evidence="1">Uncharacterized protein</fullName>
    </submittedName>
</protein>
<proteinExistence type="predicted"/>
<evidence type="ECO:0000313" key="2">
    <source>
        <dbReference type="Proteomes" id="UP000069705"/>
    </source>
</evidence>
<evidence type="ECO:0000313" key="1">
    <source>
        <dbReference type="EMBL" id="GAT05635.1"/>
    </source>
</evidence>
<comment type="caution">
    <text evidence="1">The sequence shown here is derived from an EMBL/GenBank/DDBJ whole genome shotgun (WGS) entry which is preliminary data.</text>
</comment>
<dbReference type="AlphaFoldDB" id="A0A117IGD5"/>
<reference evidence="2" key="2">
    <citation type="submission" date="2016-02" db="EMBL/GenBank/DDBJ databases">
        <title>Draft genome sequence of five rapidly growing Mycobacterium species.</title>
        <authorList>
            <person name="Katahira K."/>
            <person name="Gotou Y."/>
            <person name="Iida K."/>
            <person name="Ogura Y."/>
            <person name="Hayashi T."/>
        </authorList>
    </citation>
    <scope>NUCLEOTIDE SEQUENCE [LARGE SCALE GENOMIC DNA]</scope>
    <source>
        <strain evidence="2">JCM6368</strain>
    </source>
</reference>
<name>A0A117IGD5_MYCFO</name>
<sequence length="91" mass="10063">MPGDPGVDHSDRLALAASERPHRLKAQWVTACCRAVGWGLVARLALFRWPEGTGRCRLREEGRIDGRWYDGCGRGNGQQWDARDQCGGQAA</sequence>
<accession>A0A117IGD5</accession>